<evidence type="ECO:0000313" key="2">
    <source>
        <dbReference type="EMBL" id="SCA82183.1"/>
    </source>
</evidence>
<proteinExistence type="predicted"/>
<dbReference type="Pfam" id="PF05795">
    <property type="entry name" value="Plasmodium_Vir"/>
    <property type="match status" value="1"/>
</dbReference>
<sequence>MIPKLKETDLYDLYQFHFNKPCDDNYENPDMCSTDQGYNSLHPSVQQFYRRFKRNIKRISAESNNPFHDISPDNRKLCFYLKYWFYDWIISENIDNEKITQILKLWDRQKNVVCTKCDCEFSLRRRSEINELKKFYDFYLFTEAYSDDQSMITEIYNKEYCNYLKNATVQHSHLKTMDYSRNREYHREILTYILPYVKIDNYSSIYCDEKKSVEEDGVSLGGVGVGLGGDGVGLGGDGVRVGGDKVVGVTDRVGGNRDEVGGIKEEEEGEPYEEDSKDLHASPDFALKDEGPVPGSSFSLSDDGELTDPINLGTDSTDNKSSTGSIVSASSLGIIGISFLLYKFTPFRSWIDPRIRKTKDNLINQNQVYNELQYHEHNYDPTDMDFNRYNIAYQPK</sequence>
<feature type="compositionally biased region" description="Basic and acidic residues" evidence="1">
    <location>
        <begin position="254"/>
        <end position="264"/>
    </location>
</feature>
<dbReference type="AlphaFoldDB" id="A0A1G4EF41"/>
<feature type="compositionally biased region" description="Polar residues" evidence="1">
    <location>
        <begin position="313"/>
        <end position="325"/>
    </location>
</feature>
<feature type="compositionally biased region" description="Acidic residues" evidence="1">
    <location>
        <begin position="265"/>
        <end position="276"/>
    </location>
</feature>
<dbReference type="Proteomes" id="UP000305196">
    <property type="component" value="Unassembled WGS sequence"/>
</dbReference>
<reference evidence="2 3" key="1">
    <citation type="submission" date="2016-07" db="EMBL/GenBank/DDBJ databases">
        <authorList>
            <consortium name="Pathogen Informatics"/>
        </authorList>
    </citation>
    <scope>NUCLEOTIDE SEQUENCE [LARGE SCALE GENOMIC DNA]</scope>
</reference>
<dbReference type="InterPro" id="IPR008780">
    <property type="entry name" value="Plasmodium_Vir"/>
</dbReference>
<name>A0A1G4EF41_PLAVI</name>
<dbReference type="EMBL" id="FLYI01000508">
    <property type="protein sequence ID" value="SCA82183.1"/>
    <property type="molecule type" value="Genomic_DNA"/>
</dbReference>
<gene>
    <name evidence="2" type="ORF">PVC01_000121700</name>
</gene>
<feature type="compositionally biased region" description="Basic and acidic residues" evidence="1">
    <location>
        <begin position="277"/>
        <end position="291"/>
    </location>
</feature>
<evidence type="ECO:0000256" key="1">
    <source>
        <dbReference type="SAM" id="MobiDB-lite"/>
    </source>
</evidence>
<accession>A0A1G4EF41</accession>
<evidence type="ECO:0000313" key="3">
    <source>
        <dbReference type="Proteomes" id="UP000305196"/>
    </source>
</evidence>
<feature type="region of interest" description="Disordered" evidence="1">
    <location>
        <begin position="248"/>
        <end position="325"/>
    </location>
</feature>
<dbReference type="VEuPathDB" id="PlasmoDB:PVPAM_000038000"/>
<protein>
    <submittedName>
        <fullName evidence="2">Vir protein, putative</fullName>
    </submittedName>
</protein>
<organism evidence="2 3">
    <name type="scientific">Plasmodium vivax</name>
    <name type="common">malaria parasite P. vivax</name>
    <dbReference type="NCBI Taxonomy" id="5855"/>
    <lineage>
        <taxon>Eukaryota</taxon>
        <taxon>Sar</taxon>
        <taxon>Alveolata</taxon>
        <taxon>Apicomplexa</taxon>
        <taxon>Aconoidasida</taxon>
        <taxon>Haemosporida</taxon>
        <taxon>Plasmodiidae</taxon>
        <taxon>Plasmodium</taxon>
        <taxon>Plasmodium (Plasmodium)</taxon>
    </lineage>
</organism>